<dbReference type="EMBL" id="MCRJ01000007">
    <property type="protein sequence ID" value="ODN72102.1"/>
    <property type="molecule type" value="Genomic_DNA"/>
</dbReference>
<accession>A0A1E3H707</accession>
<name>A0A1E3H707_9HYPH</name>
<dbReference type="Proteomes" id="UP000094622">
    <property type="component" value="Unassembled WGS sequence"/>
</dbReference>
<sequence length="328" mass="35296">MGCFKLLRGLGLLAFVVAMPLSAQAQTAEYDRAGPWKLFRTVEGGKVEACHAEMFTGTEQGLIFDHNPNYTSIGFMGIGSAVDGADSKVEIWFDEDRLAAEIIEMPLEGMWRVYRSSNDMPDGLHDLFANRSRVSFRYQVPGDGNETMSFPLKGTNAMMERTFACVQTAQAAAAPAQAAPVQPAPVQRAYDWVAFRPGMLGPRLVSAGTMPDGMPVYVCAAQYNGGFHPGMTGAWSERCSFGYGGMEVVGDDFFVLTGQGRWRALDGIEVPGNAVEGGQEADGRKLYICRVNQQGAMLAGKYRPGLGGCNIGDGGSEVTLGPVEILTF</sequence>
<dbReference type="SMART" id="SM00696">
    <property type="entry name" value="DM9"/>
    <property type="match status" value="2"/>
</dbReference>
<feature type="chain" id="PRO_5009128969" evidence="1">
    <location>
        <begin position="26"/>
        <end position="328"/>
    </location>
</feature>
<organism evidence="2 3">
    <name type="scientific">Methylobrevis pamukkalensis</name>
    <dbReference type="NCBI Taxonomy" id="1439726"/>
    <lineage>
        <taxon>Bacteria</taxon>
        <taxon>Pseudomonadati</taxon>
        <taxon>Pseudomonadota</taxon>
        <taxon>Alphaproteobacteria</taxon>
        <taxon>Hyphomicrobiales</taxon>
        <taxon>Pleomorphomonadaceae</taxon>
        <taxon>Methylobrevis</taxon>
    </lineage>
</organism>
<reference evidence="2 3" key="1">
    <citation type="submission" date="2016-07" db="EMBL/GenBank/DDBJ databases">
        <title>Draft Genome Sequence of Methylobrevis pamukkalensis PK2.</title>
        <authorList>
            <person name="Vasilenko O.V."/>
            <person name="Doronina N.V."/>
            <person name="Shmareva M.N."/>
            <person name="Tarlachkov S.V."/>
            <person name="Mustakhimov I."/>
            <person name="Trotsenko Y.A."/>
        </authorList>
    </citation>
    <scope>NUCLEOTIDE SEQUENCE [LARGE SCALE GENOMIC DNA]</scope>
    <source>
        <strain evidence="2 3">PK2</strain>
    </source>
</reference>
<proteinExistence type="predicted"/>
<dbReference type="PANTHER" id="PTHR31649">
    <property type="entry name" value="AGAP009604-PA"/>
    <property type="match status" value="1"/>
</dbReference>
<evidence type="ECO:0000313" key="3">
    <source>
        <dbReference type="Proteomes" id="UP000094622"/>
    </source>
</evidence>
<dbReference type="AlphaFoldDB" id="A0A1E3H707"/>
<evidence type="ECO:0000313" key="2">
    <source>
        <dbReference type="EMBL" id="ODN72102.1"/>
    </source>
</evidence>
<keyword evidence="3" id="KW-1185">Reference proteome</keyword>
<dbReference type="InterPro" id="IPR006616">
    <property type="entry name" value="DM9_repeat"/>
</dbReference>
<gene>
    <name evidence="2" type="ORF">A6302_00506</name>
</gene>
<comment type="caution">
    <text evidence="2">The sequence shown here is derived from an EMBL/GenBank/DDBJ whole genome shotgun (WGS) entry which is preliminary data.</text>
</comment>
<evidence type="ECO:0000256" key="1">
    <source>
        <dbReference type="SAM" id="SignalP"/>
    </source>
</evidence>
<dbReference type="PANTHER" id="PTHR31649:SF1">
    <property type="entry name" value="FARNESOIC ACID O-METHYL TRANSFERASE DOMAIN-CONTAINING PROTEIN"/>
    <property type="match status" value="1"/>
</dbReference>
<feature type="signal peptide" evidence="1">
    <location>
        <begin position="1"/>
        <end position="25"/>
    </location>
</feature>
<dbReference type="Pfam" id="PF11901">
    <property type="entry name" value="DM9"/>
    <property type="match status" value="1"/>
</dbReference>
<keyword evidence="1" id="KW-0732">Signal</keyword>
<protein>
    <submittedName>
        <fullName evidence="2">Uncharacterized protein</fullName>
    </submittedName>
</protein>